<dbReference type="AlphaFoldDB" id="A0A9P6T9V3"/>
<keyword evidence="2" id="KW-1185">Reference proteome</keyword>
<sequence>MPNLNCGRLMPLPTYSCGLFDTFHQLNICRETPAKTVFRLPLTPDLTYNLPMLKDS</sequence>
<evidence type="ECO:0000313" key="1">
    <source>
        <dbReference type="EMBL" id="KAG0143965.1"/>
    </source>
</evidence>
<reference evidence="1" key="1">
    <citation type="submission" date="2013-11" db="EMBL/GenBank/DDBJ databases">
        <title>Genome sequence of the fusiform rust pathogen reveals effectors for host alternation and coevolution with pine.</title>
        <authorList>
            <consortium name="DOE Joint Genome Institute"/>
            <person name="Smith K."/>
            <person name="Pendleton A."/>
            <person name="Kubisiak T."/>
            <person name="Anderson C."/>
            <person name="Salamov A."/>
            <person name="Aerts A."/>
            <person name="Riley R."/>
            <person name="Clum A."/>
            <person name="Lindquist E."/>
            <person name="Ence D."/>
            <person name="Campbell M."/>
            <person name="Kronenberg Z."/>
            <person name="Feau N."/>
            <person name="Dhillon B."/>
            <person name="Hamelin R."/>
            <person name="Burleigh J."/>
            <person name="Smith J."/>
            <person name="Yandell M."/>
            <person name="Nelson C."/>
            <person name="Grigoriev I."/>
            <person name="Davis J."/>
        </authorList>
    </citation>
    <scope>NUCLEOTIDE SEQUENCE</scope>
    <source>
        <strain evidence="1">G11</strain>
    </source>
</reference>
<dbReference type="Proteomes" id="UP000886653">
    <property type="component" value="Unassembled WGS sequence"/>
</dbReference>
<accession>A0A9P6T9V3</accession>
<protein>
    <submittedName>
        <fullName evidence="1">Uncharacterized protein</fullName>
    </submittedName>
</protein>
<evidence type="ECO:0000313" key="2">
    <source>
        <dbReference type="Proteomes" id="UP000886653"/>
    </source>
</evidence>
<proteinExistence type="predicted"/>
<dbReference type="EMBL" id="MU167306">
    <property type="protein sequence ID" value="KAG0143965.1"/>
    <property type="molecule type" value="Genomic_DNA"/>
</dbReference>
<name>A0A9P6T9V3_9BASI</name>
<organism evidence="1 2">
    <name type="scientific">Cronartium quercuum f. sp. fusiforme G11</name>
    <dbReference type="NCBI Taxonomy" id="708437"/>
    <lineage>
        <taxon>Eukaryota</taxon>
        <taxon>Fungi</taxon>
        <taxon>Dikarya</taxon>
        <taxon>Basidiomycota</taxon>
        <taxon>Pucciniomycotina</taxon>
        <taxon>Pucciniomycetes</taxon>
        <taxon>Pucciniales</taxon>
        <taxon>Coleosporiaceae</taxon>
        <taxon>Cronartium</taxon>
    </lineage>
</organism>
<gene>
    <name evidence="1" type="ORF">CROQUDRAFT_660593</name>
</gene>
<comment type="caution">
    <text evidence="1">The sequence shown here is derived from an EMBL/GenBank/DDBJ whole genome shotgun (WGS) entry which is preliminary data.</text>
</comment>